<dbReference type="InterPro" id="IPR002060">
    <property type="entry name" value="Squ/phyt_synthse"/>
</dbReference>
<dbReference type="InterPro" id="IPR033904">
    <property type="entry name" value="Trans_IPPS_HH"/>
</dbReference>
<protein>
    <submittedName>
        <fullName evidence="1">Phytoene/squalene synthase family protein</fullName>
    </submittedName>
</protein>
<sequence>MQTLHYNIFKKGSKTFFTSTLFFPHDVKADVFVLYGYVRVADNLVDTIPQKEREFYELMDRTERAIGGEWTGDIVVDSFGYLVRRRGIPKDWVKAFLWSMESDLVKSSYRTLGELSAYLYGSAEVIGLMMAKILGLPKESYDAAMHQGRAMQYINFIRDINEDLSLGRTYFPIEDLEEFGLPDLKYSTVKRFPENFRGLVRKELGLYCKWQRKAEEGYRFIPKRYLIPIKSAADMYNWTAAQISRDPFAVYRKKIRPSTARIFATASYNMLYLNIKQKSRIKKEAMLSRRQIPR</sequence>
<dbReference type="CDD" id="cd00683">
    <property type="entry name" value="Trans_IPPS_HH"/>
    <property type="match status" value="1"/>
</dbReference>
<dbReference type="SFLD" id="SFLDG01212">
    <property type="entry name" value="Phytoene_synthase_like"/>
    <property type="match status" value="1"/>
</dbReference>
<dbReference type="InterPro" id="IPR044843">
    <property type="entry name" value="Trans_IPPS_bact-type"/>
</dbReference>
<dbReference type="EMBL" id="DRVT01000072">
    <property type="protein sequence ID" value="HHI49714.1"/>
    <property type="molecule type" value="Genomic_DNA"/>
</dbReference>
<proteinExistence type="predicted"/>
<dbReference type="SUPFAM" id="SSF48576">
    <property type="entry name" value="Terpenoid synthases"/>
    <property type="match status" value="1"/>
</dbReference>
<reference evidence="1" key="1">
    <citation type="journal article" date="2020" name="mSystems">
        <title>Genome- and Community-Level Interaction Insights into Carbon Utilization and Element Cycling Functions of Hydrothermarchaeota in Hydrothermal Sediment.</title>
        <authorList>
            <person name="Zhou Z."/>
            <person name="Liu Y."/>
            <person name="Xu W."/>
            <person name="Pan J."/>
            <person name="Luo Z.H."/>
            <person name="Li M."/>
        </authorList>
    </citation>
    <scope>NUCLEOTIDE SEQUENCE [LARGE SCALE GENOMIC DNA]</scope>
    <source>
        <strain evidence="1">SpSt-1038</strain>
    </source>
</reference>
<dbReference type="Pfam" id="PF00494">
    <property type="entry name" value="SQS_PSY"/>
    <property type="match status" value="1"/>
</dbReference>
<dbReference type="SFLD" id="SFLDG01018">
    <property type="entry name" value="Squalene/Phytoene_Synthase_Lik"/>
    <property type="match status" value="1"/>
</dbReference>
<organism evidence="1">
    <name type="scientific">Candidatus Methanosuratincola petrocarbonis</name>
    <name type="common">ex Vanwonterghem et al. 2016</name>
    <dbReference type="NCBI Taxonomy" id="1867261"/>
    <lineage>
        <taxon>Archaea</taxon>
        <taxon>Thermoproteota</taxon>
        <taxon>Methanosuratincolia</taxon>
        <taxon>Candidatus Methanomethylicales</taxon>
        <taxon>Candidatus Methanomethylicaceae</taxon>
        <taxon>Candidatus Methanosuratincola (ex Vanwonterghem et al. 2016)</taxon>
    </lineage>
</organism>
<dbReference type="AlphaFoldDB" id="A0A7J3V116"/>
<dbReference type="PANTHER" id="PTHR31480">
    <property type="entry name" value="BIFUNCTIONAL LYCOPENE CYCLASE/PHYTOENE SYNTHASE"/>
    <property type="match status" value="1"/>
</dbReference>
<dbReference type="SFLD" id="SFLDS00005">
    <property type="entry name" value="Isoprenoid_Synthase_Type_I"/>
    <property type="match status" value="1"/>
</dbReference>
<dbReference type="GO" id="GO:0051996">
    <property type="term" value="F:squalene synthase [NAD(P)H] activity"/>
    <property type="evidence" value="ECO:0007669"/>
    <property type="project" value="InterPro"/>
</dbReference>
<accession>A0A7J3V116</accession>
<name>A0A7J3V116_9CREN</name>
<dbReference type="GO" id="GO:0004311">
    <property type="term" value="F:geranylgeranyl diphosphate synthase activity"/>
    <property type="evidence" value="ECO:0007669"/>
    <property type="project" value="InterPro"/>
</dbReference>
<evidence type="ECO:0000313" key="1">
    <source>
        <dbReference type="EMBL" id="HHI49714.1"/>
    </source>
</evidence>
<dbReference type="InterPro" id="IPR008949">
    <property type="entry name" value="Isoprenoid_synthase_dom_sf"/>
</dbReference>
<comment type="caution">
    <text evidence="1">The sequence shown here is derived from an EMBL/GenBank/DDBJ whole genome shotgun (WGS) entry which is preliminary data.</text>
</comment>
<gene>
    <name evidence="1" type="ORF">ENL91_06050</name>
</gene>
<dbReference type="Gene3D" id="1.10.600.10">
    <property type="entry name" value="Farnesyl Diphosphate Synthase"/>
    <property type="match status" value="1"/>
</dbReference>